<protein>
    <submittedName>
        <fullName evidence="2">Esterase-like activity of phytase family protein</fullName>
    </submittedName>
</protein>
<dbReference type="RefSeq" id="WP_301589944.1">
    <property type="nucleotide sequence ID" value="NZ_JAPFQI010000006.1"/>
</dbReference>
<evidence type="ECO:0000313" key="2">
    <source>
        <dbReference type="EMBL" id="MCW8085981.1"/>
    </source>
</evidence>
<gene>
    <name evidence="2" type="ORF">OF850_10115</name>
</gene>
<accession>A0ABT3NV10</accession>
<reference evidence="2 3" key="1">
    <citation type="submission" date="2022-10" db="EMBL/GenBank/DDBJ databases">
        <title>Roseococcus glaciei nov., sp. nov., isolated from glacier.</title>
        <authorList>
            <person name="Liu Q."/>
            <person name="Xin Y.-H."/>
        </authorList>
    </citation>
    <scope>NUCLEOTIDE SEQUENCE [LARGE SCALE GENOMIC DNA]</scope>
    <source>
        <strain evidence="2 3">MDT2-1-1</strain>
    </source>
</reference>
<dbReference type="SUPFAM" id="SSF63829">
    <property type="entry name" value="Calcium-dependent phosphotriesterase"/>
    <property type="match status" value="1"/>
</dbReference>
<dbReference type="Pfam" id="PF13449">
    <property type="entry name" value="Phytase-like"/>
    <property type="match status" value="1"/>
</dbReference>
<evidence type="ECO:0000259" key="1">
    <source>
        <dbReference type="Pfam" id="PF13449"/>
    </source>
</evidence>
<keyword evidence="3" id="KW-1185">Reference proteome</keyword>
<dbReference type="InterPro" id="IPR027372">
    <property type="entry name" value="Phytase-like_dom"/>
</dbReference>
<name>A0ABT3NV10_9PROT</name>
<dbReference type="EMBL" id="JAPFQI010000006">
    <property type="protein sequence ID" value="MCW8085981.1"/>
    <property type="molecule type" value="Genomic_DNA"/>
</dbReference>
<comment type="caution">
    <text evidence="2">The sequence shown here is derived from an EMBL/GenBank/DDBJ whole genome shotgun (WGS) entry which is preliminary data.</text>
</comment>
<dbReference type="Proteomes" id="UP001526430">
    <property type="component" value="Unassembled WGS sequence"/>
</dbReference>
<evidence type="ECO:0000313" key="3">
    <source>
        <dbReference type="Proteomes" id="UP001526430"/>
    </source>
</evidence>
<feature type="domain" description="Phytase-like" evidence="1">
    <location>
        <begin position="8"/>
        <end position="240"/>
    </location>
</feature>
<proteinExistence type="predicted"/>
<organism evidence="2 3">
    <name type="scientific">Sabulicella glaciei</name>
    <dbReference type="NCBI Taxonomy" id="2984948"/>
    <lineage>
        <taxon>Bacteria</taxon>
        <taxon>Pseudomonadati</taxon>
        <taxon>Pseudomonadota</taxon>
        <taxon>Alphaproteobacteria</taxon>
        <taxon>Acetobacterales</taxon>
        <taxon>Acetobacteraceae</taxon>
        <taxon>Sabulicella</taxon>
    </lineage>
</organism>
<sequence>MLDTTPWGFGGFSGAHLARDMTLTVVSDRGRWWQARLHPDPLAISEIRHGPLLNTGGRPLVGGAGDAEALAQLPDGSWLVGFERRHRIWRYQRLDGPARRFPSPPGLEDAPNNGGLESLTLLPDGRLLAIAESLGSDSLRAAWLGNDAGWEERLYRPARGFSPTDAAALPNGGALVLERDFSLFGGFRSRLAHVADLSAPVLEGETWLEMPGDAPAENWEAVSVTRTREGVLVVLLSDDNQNPFQRSLLALYRLG</sequence>